<accession>A0AAW5R032</accession>
<dbReference type="RefSeq" id="WP_261616247.1">
    <property type="nucleotide sequence ID" value="NZ_JALIDZ010000005.1"/>
</dbReference>
<evidence type="ECO:0000256" key="6">
    <source>
        <dbReference type="RuleBase" id="RU362079"/>
    </source>
</evidence>
<dbReference type="GO" id="GO:0046656">
    <property type="term" value="P:folic acid biosynthetic process"/>
    <property type="evidence" value="ECO:0007669"/>
    <property type="project" value="UniProtKB-UniRule"/>
</dbReference>
<comment type="pathway">
    <text evidence="2 6">Cofactor biosynthesis; tetrahydrofolate biosynthesis; 2-amino-4-hydroxy-6-hydroxymethyl-7,8-dihydropteridine diphosphate from 7,8-dihydroneopterin triphosphate: step 3/4.</text>
</comment>
<dbReference type="GO" id="GO:0046654">
    <property type="term" value="P:tetrahydrofolate biosynthetic process"/>
    <property type="evidence" value="ECO:0007669"/>
    <property type="project" value="UniProtKB-UniRule"/>
</dbReference>
<keyword evidence="9" id="KW-1185">Reference proteome</keyword>
<dbReference type="GO" id="GO:0005737">
    <property type="term" value="C:cytoplasm"/>
    <property type="evidence" value="ECO:0007669"/>
    <property type="project" value="TreeGrafter"/>
</dbReference>
<dbReference type="GO" id="GO:0004150">
    <property type="term" value="F:dihydroneopterin aldolase activity"/>
    <property type="evidence" value="ECO:0007669"/>
    <property type="project" value="UniProtKB-UniRule"/>
</dbReference>
<proteinExistence type="inferred from homology"/>
<evidence type="ECO:0000256" key="5">
    <source>
        <dbReference type="ARBA" id="ARBA00023239"/>
    </source>
</evidence>
<keyword evidence="5 6" id="KW-0456">Lyase</keyword>
<protein>
    <recommendedName>
        <fullName evidence="6">7,8-dihydroneopterin aldolase</fullName>
        <ecNumber evidence="6">4.1.2.25</ecNumber>
    </recommendedName>
</protein>
<dbReference type="FunFam" id="3.30.1130.10:FF:000003">
    <property type="entry name" value="7,8-dihydroneopterin aldolase"/>
    <property type="match status" value="1"/>
</dbReference>
<comment type="catalytic activity">
    <reaction evidence="1 6">
        <text>7,8-dihydroneopterin = 6-hydroxymethyl-7,8-dihydropterin + glycolaldehyde</text>
        <dbReference type="Rhea" id="RHEA:10540"/>
        <dbReference type="ChEBI" id="CHEBI:17001"/>
        <dbReference type="ChEBI" id="CHEBI:17071"/>
        <dbReference type="ChEBI" id="CHEBI:44841"/>
        <dbReference type="EC" id="4.1.2.25"/>
    </reaction>
</comment>
<evidence type="ECO:0000256" key="1">
    <source>
        <dbReference type="ARBA" id="ARBA00001353"/>
    </source>
</evidence>
<name>A0AAW5R032_9HYPH</name>
<dbReference type="EC" id="4.1.2.25" evidence="6"/>
<comment type="function">
    <text evidence="6">Catalyzes the conversion of 7,8-dihydroneopterin to 6-hydroxymethyl-7,8-dihydropterin.</text>
</comment>
<dbReference type="InterPro" id="IPR006156">
    <property type="entry name" value="Dihydroneopterin_aldolase"/>
</dbReference>
<dbReference type="Gene3D" id="3.30.1130.10">
    <property type="match status" value="1"/>
</dbReference>
<reference evidence="8 9" key="1">
    <citation type="submission" date="2022-04" db="EMBL/GenBank/DDBJ databases">
        <authorList>
            <person name="Ye Y.-Q."/>
            <person name="Du Z.-J."/>
        </authorList>
    </citation>
    <scope>NUCLEOTIDE SEQUENCE [LARGE SCALE GENOMIC DNA]</scope>
    <source>
        <strain evidence="8 9">A6E488</strain>
    </source>
</reference>
<dbReference type="SUPFAM" id="SSF55620">
    <property type="entry name" value="Tetrahydrobiopterin biosynthesis enzymes-like"/>
    <property type="match status" value="1"/>
</dbReference>
<evidence type="ECO:0000256" key="3">
    <source>
        <dbReference type="ARBA" id="ARBA00005708"/>
    </source>
</evidence>
<keyword evidence="4 6" id="KW-0289">Folate biosynthesis</keyword>
<comment type="similarity">
    <text evidence="3 6">Belongs to the DHNA family.</text>
</comment>
<dbReference type="NCBIfam" id="TIGR00525">
    <property type="entry name" value="folB"/>
    <property type="match status" value="1"/>
</dbReference>
<dbReference type="Pfam" id="PF02152">
    <property type="entry name" value="FolB"/>
    <property type="match status" value="1"/>
</dbReference>
<evidence type="ECO:0000259" key="7">
    <source>
        <dbReference type="SMART" id="SM00905"/>
    </source>
</evidence>
<evidence type="ECO:0000256" key="4">
    <source>
        <dbReference type="ARBA" id="ARBA00022909"/>
    </source>
</evidence>
<feature type="domain" description="Dihydroneopterin aldolase/epimerase" evidence="7">
    <location>
        <begin position="5"/>
        <end position="118"/>
    </location>
</feature>
<dbReference type="InterPro" id="IPR043133">
    <property type="entry name" value="GTP-CH-I_C/QueF"/>
</dbReference>
<dbReference type="SMART" id="SM00905">
    <property type="entry name" value="FolB"/>
    <property type="match status" value="1"/>
</dbReference>
<organism evidence="8 9">
    <name type="scientific">Microbaculum marinisediminis</name>
    <dbReference type="NCBI Taxonomy" id="2931392"/>
    <lineage>
        <taxon>Bacteria</taxon>
        <taxon>Pseudomonadati</taxon>
        <taxon>Pseudomonadota</taxon>
        <taxon>Alphaproteobacteria</taxon>
        <taxon>Hyphomicrobiales</taxon>
        <taxon>Tepidamorphaceae</taxon>
        <taxon>Microbaculum</taxon>
    </lineage>
</organism>
<evidence type="ECO:0000256" key="2">
    <source>
        <dbReference type="ARBA" id="ARBA00005013"/>
    </source>
</evidence>
<sequence>MSDRIFFRGIVLFGRHGLFEEEERLGQRFEIDLDCHVDLSKPGKSDHFGDTIDYGRVYETVRAIIEEERYKLIEALAERIADRLLAAFEPLEAVRVEIRKPSAPIPGVFETVGIEIHRDRKRP</sequence>
<dbReference type="InterPro" id="IPR006157">
    <property type="entry name" value="FolB_dom"/>
</dbReference>
<comment type="caution">
    <text evidence="8">The sequence shown here is derived from an EMBL/GenBank/DDBJ whole genome shotgun (WGS) entry which is preliminary data.</text>
</comment>
<dbReference type="PANTHER" id="PTHR42844:SF1">
    <property type="entry name" value="DIHYDRONEOPTERIN ALDOLASE 1-RELATED"/>
    <property type="match status" value="1"/>
</dbReference>
<evidence type="ECO:0000313" key="9">
    <source>
        <dbReference type="Proteomes" id="UP001320898"/>
    </source>
</evidence>
<dbReference type="Proteomes" id="UP001320898">
    <property type="component" value="Unassembled WGS sequence"/>
</dbReference>
<dbReference type="NCBIfam" id="TIGR00526">
    <property type="entry name" value="folB_dom"/>
    <property type="match status" value="1"/>
</dbReference>
<dbReference type="PANTHER" id="PTHR42844">
    <property type="entry name" value="DIHYDRONEOPTERIN ALDOLASE 1-RELATED"/>
    <property type="match status" value="1"/>
</dbReference>
<gene>
    <name evidence="8" type="primary">folB</name>
    <name evidence="8" type="ORF">MUB46_12460</name>
</gene>
<dbReference type="AlphaFoldDB" id="A0AAW5R032"/>
<dbReference type="CDD" id="cd00534">
    <property type="entry name" value="DHNA_DHNTPE"/>
    <property type="match status" value="1"/>
</dbReference>
<dbReference type="EMBL" id="JALIDZ010000005">
    <property type="protein sequence ID" value="MCT8972670.1"/>
    <property type="molecule type" value="Genomic_DNA"/>
</dbReference>
<evidence type="ECO:0000313" key="8">
    <source>
        <dbReference type="EMBL" id="MCT8972670.1"/>
    </source>
</evidence>